<dbReference type="InterPro" id="IPR013217">
    <property type="entry name" value="Methyltransf_12"/>
</dbReference>
<dbReference type="EMBL" id="AJLO02000024">
    <property type="protein sequence ID" value="KOE99053.1"/>
    <property type="molecule type" value="Genomic_DNA"/>
</dbReference>
<comment type="caution">
    <text evidence="2">The sequence shown here is derived from an EMBL/GenBank/DDBJ whole genome shotgun (WGS) entry which is preliminary data.</text>
</comment>
<feature type="domain" description="Methyltransferase type 12" evidence="1">
    <location>
        <begin position="46"/>
        <end position="140"/>
    </location>
</feature>
<dbReference type="InterPro" id="IPR029063">
    <property type="entry name" value="SAM-dependent_MTases_sf"/>
</dbReference>
<gene>
    <name evidence="2" type="ORF">W7K_11720</name>
</gene>
<reference evidence="2 3" key="1">
    <citation type="journal article" date="2012" name="J. Bacteriol.">
        <title>Genome sequence of a novel nicotine-degrading strain, Pseudomonas geniculata N1.</title>
        <authorList>
            <person name="Tang H."/>
            <person name="Yu H."/>
            <person name="Tai C."/>
            <person name="Huang K."/>
            <person name="Liu Y."/>
            <person name="Wang L."/>
            <person name="Yao Y."/>
            <person name="Wu G."/>
            <person name="Xu P."/>
        </authorList>
    </citation>
    <scope>NUCLEOTIDE SEQUENCE [LARGE SCALE GENOMIC DNA]</scope>
    <source>
        <strain evidence="2 3">N1</strain>
    </source>
</reference>
<dbReference type="RefSeq" id="WP_010483739.1">
    <property type="nucleotide sequence ID" value="NZ_AJLO02000024.1"/>
</dbReference>
<sequence length="224" mass="24283">MSTFSDPQAVARYAEAPLRQVPGFLALQQMSRLLLAEGVPAQGRVLVLGAGGGLELKAFAEAQPGWQLLGVDPAAPMLALAEQTLGPLKSRVQLLEGYIDDAPDLRFDGATCLLTLHFLDAAQRLHTLRELHRRLQPGAPLVVAHHSVPQDPAGKLRWLQRYAAFAEASGVARADAQRAIEAIAERLPLLAPEQEVALLQEAGFDDVELFYAGFSFKGWVAYAR</sequence>
<dbReference type="AlphaFoldDB" id="A0A0L8A9K9"/>
<proteinExistence type="predicted"/>
<keyword evidence="2" id="KW-0489">Methyltransferase</keyword>
<dbReference type="CDD" id="cd02440">
    <property type="entry name" value="AdoMet_MTases"/>
    <property type="match status" value="1"/>
</dbReference>
<protein>
    <submittedName>
        <fullName evidence="2">Methyltransferase</fullName>
    </submittedName>
</protein>
<dbReference type="PANTHER" id="PTHR43464">
    <property type="entry name" value="METHYLTRANSFERASE"/>
    <property type="match status" value="1"/>
</dbReference>
<evidence type="ECO:0000313" key="2">
    <source>
        <dbReference type="EMBL" id="KOE99053.1"/>
    </source>
</evidence>
<dbReference type="Gene3D" id="3.40.50.150">
    <property type="entry name" value="Vaccinia Virus protein VP39"/>
    <property type="match status" value="1"/>
</dbReference>
<accession>A0A0L8A9K9</accession>
<evidence type="ECO:0000259" key="1">
    <source>
        <dbReference type="Pfam" id="PF08242"/>
    </source>
</evidence>
<dbReference type="GO" id="GO:0032259">
    <property type="term" value="P:methylation"/>
    <property type="evidence" value="ECO:0007669"/>
    <property type="project" value="UniProtKB-KW"/>
</dbReference>
<organism evidence="2 3">
    <name type="scientific">Stenotrophomonas geniculata N1</name>
    <dbReference type="NCBI Taxonomy" id="1167641"/>
    <lineage>
        <taxon>Bacteria</taxon>
        <taxon>Pseudomonadati</taxon>
        <taxon>Pseudomonadota</taxon>
        <taxon>Gammaproteobacteria</taxon>
        <taxon>Lysobacterales</taxon>
        <taxon>Lysobacteraceae</taxon>
        <taxon>Stenotrophomonas</taxon>
    </lineage>
</organism>
<evidence type="ECO:0000313" key="3">
    <source>
        <dbReference type="Proteomes" id="UP000036890"/>
    </source>
</evidence>
<dbReference type="GO" id="GO:0008168">
    <property type="term" value="F:methyltransferase activity"/>
    <property type="evidence" value="ECO:0007669"/>
    <property type="project" value="UniProtKB-KW"/>
</dbReference>
<keyword evidence="2" id="KW-0808">Transferase</keyword>
<dbReference type="PANTHER" id="PTHR43464:SF58">
    <property type="entry name" value="BLR7975 PROTEIN"/>
    <property type="match status" value="1"/>
</dbReference>
<dbReference type="Pfam" id="PF08242">
    <property type="entry name" value="Methyltransf_12"/>
    <property type="match status" value="1"/>
</dbReference>
<dbReference type="SUPFAM" id="SSF53335">
    <property type="entry name" value="S-adenosyl-L-methionine-dependent methyltransferases"/>
    <property type="match status" value="1"/>
</dbReference>
<dbReference type="OrthoDB" id="8558926at2"/>
<dbReference type="Proteomes" id="UP000036890">
    <property type="component" value="Unassembled WGS sequence"/>
</dbReference>
<name>A0A0L8A9K9_9GAMM</name>